<feature type="compositionally biased region" description="Basic and acidic residues" evidence="2">
    <location>
        <begin position="164"/>
        <end position="182"/>
    </location>
</feature>
<evidence type="ECO:0000256" key="2">
    <source>
        <dbReference type="SAM" id="MobiDB-lite"/>
    </source>
</evidence>
<proteinExistence type="inferred from homology"/>
<accession>A0ABQ7ARW1</accession>
<dbReference type="Pfam" id="PF03398">
    <property type="entry name" value="Ist1"/>
    <property type="match status" value="1"/>
</dbReference>
<dbReference type="EMBL" id="QGKV02001556">
    <property type="protein sequence ID" value="KAF3516830.1"/>
    <property type="molecule type" value="Genomic_DNA"/>
</dbReference>
<dbReference type="InterPro" id="IPR005061">
    <property type="entry name" value="Ist1"/>
</dbReference>
<dbReference type="Proteomes" id="UP000266723">
    <property type="component" value="Unassembled WGS sequence"/>
</dbReference>
<sequence>MKIFLRCFKPKFYKKCKSATSYMKIRLEIVRKRRIAMIKFLKMDIVEFLKNGLDYDAYRRAEVLLEELRIISCYDILEQFCDCISENLSLMLKKRECPEECREAVSSLIYAAAWVPDVPELKDLRAVFTRRFGSFIASSVNYELVEKTELRRRPSRELKIQTIEDKVESGADDPKIERKKSIVNDQSEDESVLSQAWTRDSLSHRSLSSTSNSSFGSPRRDSEMKKKKKKILPYGIISPSDTKPGAGNDEKAQEEKLEKKKSNDQENSKLLKPQGNDKETSSTREKERISSFQRPKLLDYDEAMARLAALRRRYGFLTVIIS</sequence>
<evidence type="ECO:0000313" key="3">
    <source>
        <dbReference type="EMBL" id="KAF3516830.1"/>
    </source>
</evidence>
<evidence type="ECO:0000313" key="4">
    <source>
        <dbReference type="Proteomes" id="UP000266723"/>
    </source>
</evidence>
<comment type="caution">
    <text evidence="3">The sequence shown here is derived from an EMBL/GenBank/DDBJ whole genome shotgun (WGS) entry which is preliminary data.</text>
</comment>
<dbReference type="InterPro" id="IPR042277">
    <property type="entry name" value="IST1-like"/>
</dbReference>
<comment type="similarity">
    <text evidence="1">Belongs to the IST1 family.</text>
</comment>
<dbReference type="PANTHER" id="PTHR12161">
    <property type="entry name" value="IST1 FAMILY MEMBER"/>
    <property type="match status" value="1"/>
</dbReference>
<organism evidence="3 4">
    <name type="scientific">Brassica cretica</name>
    <name type="common">Mustard</name>
    <dbReference type="NCBI Taxonomy" id="69181"/>
    <lineage>
        <taxon>Eukaryota</taxon>
        <taxon>Viridiplantae</taxon>
        <taxon>Streptophyta</taxon>
        <taxon>Embryophyta</taxon>
        <taxon>Tracheophyta</taxon>
        <taxon>Spermatophyta</taxon>
        <taxon>Magnoliopsida</taxon>
        <taxon>eudicotyledons</taxon>
        <taxon>Gunneridae</taxon>
        <taxon>Pentapetalae</taxon>
        <taxon>rosids</taxon>
        <taxon>malvids</taxon>
        <taxon>Brassicales</taxon>
        <taxon>Brassicaceae</taxon>
        <taxon>Brassiceae</taxon>
        <taxon>Brassica</taxon>
    </lineage>
</organism>
<evidence type="ECO:0008006" key="5">
    <source>
        <dbReference type="Google" id="ProtNLM"/>
    </source>
</evidence>
<evidence type="ECO:0000256" key="1">
    <source>
        <dbReference type="ARBA" id="ARBA00005536"/>
    </source>
</evidence>
<feature type="compositionally biased region" description="Basic and acidic residues" evidence="2">
    <location>
        <begin position="248"/>
        <end position="289"/>
    </location>
</feature>
<feature type="region of interest" description="Disordered" evidence="2">
    <location>
        <begin position="164"/>
        <end position="291"/>
    </location>
</feature>
<dbReference type="PANTHER" id="PTHR12161:SF49">
    <property type="entry name" value="IST1-LIKE PROTEIN"/>
    <property type="match status" value="1"/>
</dbReference>
<name>A0ABQ7ARW1_BRACR</name>
<feature type="compositionally biased region" description="Low complexity" evidence="2">
    <location>
        <begin position="204"/>
        <end position="217"/>
    </location>
</feature>
<protein>
    <recommendedName>
        <fullName evidence="5">IST1-like protein</fullName>
    </recommendedName>
</protein>
<keyword evidence="4" id="KW-1185">Reference proteome</keyword>
<gene>
    <name evidence="3" type="ORF">DY000_02059336</name>
</gene>
<reference evidence="3 4" key="1">
    <citation type="journal article" date="2020" name="BMC Genomics">
        <title>Intraspecific diversification of the crop wild relative Brassica cretica Lam. using demographic model selection.</title>
        <authorList>
            <person name="Kioukis A."/>
            <person name="Michalopoulou V.A."/>
            <person name="Briers L."/>
            <person name="Pirintsos S."/>
            <person name="Studholme D.J."/>
            <person name="Pavlidis P."/>
            <person name="Sarris P.F."/>
        </authorList>
    </citation>
    <scope>NUCLEOTIDE SEQUENCE [LARGE SCALE GENOMIC DNA]</scope>
    <source>
        <strain evidence="4">cv. PFS-1207/04</strain>
    </source>
</reference>
<dbReference type="Gene3D" id="1.20.1260.60">
    <property type="entry name" value="Vacuolar protein sorting-associated protein Ist1"/>
    <property type="match status" value="1"/>
</dbReference>